<protein>
    <submittedName>
        <fullName evidence="1">Uncharacterized protein</fullName>
    </submittedName>
</protein>
<dbReference type="AlphaFoldDB" id="A0A1L9QKL6"/>
<comment type="caution">
    <text evidence="1">The sequence shown here is derived from an EMBL/GenBank/DDBJ whole genome shotgun (WGS) entry which is preliminary data.</text>
</comment>
<keyword evidence="2" id="KW-1185">Reference proteome</keyword>
<evidence type="ECO:0000313" key="1">
    <source>
        <dbReference type="EMBL" id="OJJ16935.1"/>
    </source>
</evidence>
<accession>A0A1L9QKL6</accession>
<dbReference type="Proteomes" id="UP000183940">
    <property type="component" value="Unassembled WGS sequence"/>
</dbReference>
<sequence>MNKARLSLAALGGNNPHLISATIYPYFKEIVDEEWYKQYKGTSQDLIVNISGEQFIEDAIDHFIDDANLASNEEKAMVLEKFTHALYPEIPNSQEVNDDDFQQKLNLLTTIRDILFSNYQRKPRIVKPQAKTGDKS</sequence>
<gene>
    <name evidence="1" type="ORF">BI308_23250</name>
</gene>
<reference evidence="1" key="1">
    <citation type="submission" date="2016-10" db="EMBL/GenBank/DDBJ databases">
        <title>CRISPR-Cas defence system in Roseofilum reptotaenium: evidence of a bacteriophage-cyanobacterium arms race in the coral black band disease.</title>
        <authorList>
            <person name="Buerger P."/>
            <person name="Wood-Charlson E.M."/>
            <person name="Weynberg K.D."/>
            <person name="Willis B."/>
            <person name="Van Oppen M.J."/>
        </authorList>
    </citation>
    <scope>NUCLEOTIDE SEQUENCE [LARGE SCALE GENOMIC DNA]</scope>
    <source>
        <strain evidence="1">AO1-A</strain>
    </source>
</reference>
<dbReference type="EMBL" id="MLAW01000061">
    <property type="protein sequence ID" value="OJJ16935.1"/>
    <property type="molecule type" value="Genomic_DNA"/>
</dbReference>
<dbReference type="STRING" id="1925591.BI308_23250"/>
<evidence type="ECO:0000313" key="2">
    <source>
        <dbReference type="Proteomes" id="UP000183940"/>
    </source>
</evidence>
<proteinExistence type="predicted"/>
<organism evidence="1 2">
    <name type="scientific">Roseofilum reptotaenium AO1-A</name>
    <dbReference type="NCBI Taxonomy" id="1925591"/>
    <lineage>
        <taxon>Bacteria</taxon>
        <taxon>Bacillati</taxon>
        <taxon>Cyanobacteriota</taxon>
        <taxon>Cyanophyceae</taxon>
        <taxon>Desertifilales</taxon>
        <taxon>Desertifilaceae</taxon>
        <taxon>Roseofilum</taxon>
    </lineage>
</organism>
<name>A0A1L9QKL6_9CYAN</name>